<keyword evidence="2" id="KW-0732">Signal</keyword>
<reference evidence="4" key="1">
    <citation type="journal article" date="2019" name="Int. J. Syst. Evol. Microbiol.">
        <title>The Global Catalogue of Microorganisms (GCM) 10K type strain sequencing project: providing services to taxonomists for standard genome sequencing and annotation.</title>
        <authorList>
            <consortium name="The Broad Institute Genomics Platform"/>
            <consortium name="The Broad Institute Genome Sequencing Center for Infectious Disease"/>
            <person name="Wu L."/>
            <person name="Ma J."/>
        </authorList>
    </citation>
    <scope>NUCLEOTIDE SEQUENCE [LARGE SCALE GENOMIC DNA]</scope>
    <source>
        <strain evidence="4">CGMCC 4.7466</strain>
    </source>
</reference>
<sequence length="994" mass="114991">MKRNLVFCLLLMIGVRAGAQSTLYQNSLESDFQEAFELFQKNQYAASKIGFERLKDKPLSVNREMERDYYYAVSALRTENPDGPSLLEAFILEYPQQPLKNTAAMTLGNHYFDQRNYPKAIESYGKVDSEQTFGEQRPELLFKTGYAFFQLKNYPQAITYMEQAKRYRSDYLPDAYYYAGYGYFQQENYEKAIQDFQQAEKSKTYAGKVPYMLASIYYQQENYDALIQYTPSVLERSGLEKKESIHLLLAEAYHEKRDHPNAAHHYGEFVRAKKGSLSRDQQYKAGVSYYQTGKYQESSDFFKEVALVNDQLGQVASYYLGHAYVKLNNPQFASNSFSAAYKSDHDPKIKEEALFNYAKVNLERGNFQDAVVALDTYLGTYPQGTHLREAENLLSDALVNTNNYLRAIEHMEKMQQKSDRIKGAYQKVTFYQGIAYYRDNKFPAALQYFDKSLIYPLDKSLQVQAQFWKGETHAANNNLQEAIRAYERVMAMRPAANDPSLIKTHYGLGYAYFNTDQYAKAEPQFKAYTDKLRNSAEKENYHDALVRLGDTYYVQKKFQEALSAFNRATQENSPYADYAYFRSGVVLNFENRNREAIQRLDQVINNYPNSLYIEDALFQKAQINMEDTRYAEARDGFSALINNRPNSPFIPFALEGRAVANYSLQEYDRAIEDYKRILDNHPNADNVEEALVGLQESLALQGRSGEFSRYLSDYRKVNPGSSNLQHVEFEAAKNLFFNQSYREAIRSLESFIRSYSNAPQVPEARYFLADAYMRTGDHNKALELFYQLENTQDNNLRTRVVQKIGEIEFENGNYAKAIPYFRHSVQNARNKVEEYESNRGLMQAYYETDRFDSAIYYADQVLGLGNITVDAAPRAMLIKGKSLMNRGDTENSSKVLMDLVNEFKTEQGAEALYLLARSYHERGEYSRSNDLIFDHSQPFGGYDYWYGKQFIVLAENYIQMDEKFQAKATLESIVENSTNEQVKKEASQLLSTIN</sequence>
<proteinExistence type="predicted"/>
<dbReference type="InterPro" id="IPR038440">
    <property type="entry name" value="FimV_C_sf"/>
</dbReference>
<feature type="repeat" description="TPR" evidence="1">
    <location>
        <begin position="651"/>
        <end position="684"/>
    </location>
</feature>
<protein>
    <submittedName>
        <fullName evidence="3">Tetratricopeptide repeat protein</fullName>
    </submittedName>
</protein>
<dbReference type="PANTHER" id="PTHR12558:SF13">
    <property type="entry name" value="CELL DIVISION CYCLE PROTEIN 27 HOMOLOG"/>
    <property type="match status" value="1"/>
</dbReference>
<dbReference type="PANTHER" id="PTHR12558">
    <property type="entry name" value="CELL DIVISION CYCLE 16,23,27"/>
    <property type="match status" value="1"/>
</dbReference>
<dbReference type="InterPro" id="IPR019734">
    <property type="entry name" value="TPR_rpt"/>
</dbReference>
<feature type="signal peptide" evidence="2">
    <location>
        <begin position="1"/>
        <end position="19"/>
    </location>
</feature>
<evidence type="ECO:0000256" key="1">
    <source>
        <dbReference type="PROSITE-ProRule" id="PRU00339"/>
    </source>
</evidence>
<dbReference type="Proteomes" id="UP001595818">
    <property type="component" value="Unassembled WGS sequence"/>
</dbReference>
<feature type="repeat" description="TPR" evidence="1">
    <location>
        <begin position="762"/>
        <end position="795"/>
    </location>
</feature>
<keyword evidence="1" id="KW-0802">TPR repeat</keyword>
<dbReference type="Pfam" id="PF13174">
    <property type="entry name" value="TPR_6"/>
    <property type="match status" value="1"/>
</dbReference>
<feature type="repeat" description="TPR" evidence="1">
    <location>
        <begin position="542"/>
        <end position="575"/>
    </location>
</feature>
<dbReference type="SUPFAM" id="SSF48452">
    <property type="entry name" value="TPR-like"/>
    <property type="match status" value="5"/>
</dbReference>
<dbReference type="EMBL" id="JBHSJJ010000004">
    <property type="protein sequence ID" value="MFC4872004.1"/>
    <property type="molecule type" value="Genomic_DNA"/>
</dbReference>
<accession>A0ABV9T0M9</accession>
<comment type="caution">
    <text evidence="3">The sequence shown here is derived from an EMBL/GenBank/DDBJ whole genome shotgun (WGS) entry which is preliminary data.</text>
</comment>
<evidence type="ECO:0000313" key="4">
    <source>
        <dbReference type="Proteomes" id="UP001595818"/>
    </source>
</evidence>
<keyword evidence="4" id="KW-1185">Reference proteome</keyword>
<dbReference type="Gene3D" id="1.20.58.2200">
    <property type="match status" value="1"/>
</dbReference>
<dbReference type="RefSeq" id="WP_377064005.1">
    <property type="nucleotide sequence ID" value="NZ_JBHSJJ010000004.1"/>
</dbReference>
<organism evidence="3 4">
    <name type="scientific">Negadavirga shengliensis</name>
    <dbReference type="NCBI Taxonomy" id="1389218"/>
    <lineage>
        <taxon>Bacteria</taxon>
        <taxon>Pseudomonadati</taxon>
        <taxon>Bacteroidota</taxon>
        <taxon>Cytophagia</taxon>
        <taxon>Cytophagales</taxon>
        <taxon>Cyclobacteriaceae</taxon>
        <taxon>Negadavirga</taxon>
    </lineage>
</organism>
<evidence type="ECO:0000313" key="3">
    <source>
        <dbReference type="EMBL" id="MFC4872004.1"/>
    </source>
</evidence>
<dbReference type="Gene3D" id="1.25.40.10">
    <property type="entry name" value="Tetratricopeptide repeat domain"/>
    <property type="match status" value="7"/>
</dbReference>
<feature type="chain" id="PRO_5045927811" evidence="2">
    <location>
        <begin position="20"/>
        <end position="994"/>
    </location>
</feature>
<name>A0ABV9T0M9_9BACT</name>
<evidence type="ECO:0000256" key="2">
    <source>
        <dbReference type="SAM" id="SignalP"/>
    </source>
</evidence>
<dbReference type="Pfam" id="PF13432">
    <property type="entry name" value="TPR_16"/>
    <property type="match status" value="6"/>
</dbReference>
<dbReference type="InterPro" id="IPR011990">
    <property type="entry name" value="TPR-like_helical_dom_sf"/>
</dbReference>
<dbReference type="SMART" id="SM00028">
    <property type="entry name" value="TPR"/>
    <property type="match status" value="14"/>
</dbReference>
<dbReference type="PROSITE" id="PS50005">
    <property type="entry name" value="TPR"/>
    <property type="match status" value="5"/>
</dbReference>
<feature type="repeat" description="TPR" evidence="1">
    <location>
        <begin position="173"/>
        <end position="206"/>
    </location>
</feature>
<gene>
    <name evidence="3" type="ORF">ACFPFU_09915</name>
</gene>
<feature type="repeat" description="TPR" evidence="1">
    <location>
        <begin position="463"/>
        <end position="496"/>
    </location>
</feature>